<reference evidence="4" key="1">
    <citation type="submission" date="2008-03" db="EMBL/GenBank/DDBJ databases">
        <title>Complete sequence of chromosome of Beijerinckia indica subsp. indica ATCC 9039.</title>
        <authorList>
            <consortium name="US DOE Joint Genome Institute"/>
            <person name="Copeland A."/>
            <person name="Lucas S."/>
            <person name="Lapidus A."/>
            <person name="Glavina del Rio T."/>
            <person name="Dalin E."/>
            <person name="Tice H."/>
            <person name="Bruce D."/>
            <person name="Goodwin L."/>
            <person name="Pitluck S."/>
            <person name="LaButti K."/>
            <person name="Schmutz J."/>
            <person name="Larimer F."/>
            <person name="Land M."/>
            <person name="Hauser L."/>
            <person name="Kyrpides N."/>
            <person name="Mikhailova N."/>
            <person name="Dunfield P.F."/>
            <person name="Dedysh S.N."/>
            <person name="Liesack W."/>
            <person name="Saw J.H."/>
            <person name="Alam M."/>
            <person name="Chen Y."/>
            <person name="Murrell J.C."/>
            <person name="Richardson P."/>
        </authorList>
    </citation>
    <scope>NUCLEOTIDE SEQUENCE [LARGE SCALE GENOMIC DNA]</scope>
    <source>
        <strain evidence="4">ATCC 9039 / DSM 1715 / NCIMB 8712</strain>
    </source>
</reference>
<evidence type="ECO:0000259" key="2">
    <source>
        <dbReference type="Pfam" id="PF03364"/>
    </source>
</evidence>
<dbReference type="AlphaFoldDB" id="B2IB61"/>
<evidence type="ECO:0000313" key="3">
    <source>
        <dbReference type="EMBL" id="ACB95145.1"/>
    </source>
</evidence>
<dbReference type="GO" id="GO:0048039">
    <property type="term" value="F:ubiquinone binding"/>
    <property type="evidence" value="ECO:0007669"/>
    <property type="project" value="InterPro"/>
</dbReference>
<proteinExistence type="inferred from homology"/>
<dbReference type="Gene3D" id="3.30.530.20">
    <property type="match status" value="1"/>
</dbReference>
<feature type="domain" description="Coenzyme Q-binding protein COQ10 START" evidence="2">
    <location>
        <begin position="12"/>
        <end position="141"/>
    </location>
</feature>
<dbReference type="eggNOG" id="COG2867">
    <property type="taxonomic scope" value="Bacteria"/>
</dbReference>
<dbReference type="SUPFAM" id="SSF55961">
    <property type="entry name" value="Bet v1-like"/>
    <property type="match status" value="1"/>
</dbReference>
<evidence type="ECO:0000313" key="4">
    <source>
        <dbReference type="Proteomes" id="UP000001695"/>
    </source>
</evidence>
<gene>
    <name evidence="3" type="ordered locus">Bind_1512</name>
</gene>
<dbReference type="EMBL" id="CP001016">
    <property type="protein sequence ID" value="ACB95145.1"/>
    <property type="molecule type" value="Genomic_DNA"/>
</dbReference>
<protein>
    <submittedName>
        <fullName evidence="3">Cyclase/dehydrase</fullName>
    </submittedName>
</protein>
<dbReference type="STRING" id="395963.Bind_1512"/>
<dbReference type="PANTHER" id="PTHR12901">
    <property type="entry name" value="SPERM PROTEIN HOMOLOG"/>
    <property type="match status" value="1"/>
</dbReference>
<dbReference type="KEGG" id="bid:Bind_1512"/>
<accession>B2IB61</accession>
<dbReference type="RefSeq" id="WP_012384502.1">
    <property type="nucleotide sequence ID" value="NC_010581.1"/>
</dbReference>
<evidence type="ECO:0000256" key="1">
    <source>
        <dbReference type="ARBA" id="ARBA00008918"/>
    </source>
</evidence>
<dbReference type="Pfam" id="PF03364">
    <property type="entry name" value="Polyketide_cyc"/>
    <property type="match status" value="1"/>
</dbReference>
<sequence>MPAFQTERRVFHSADQMLDLVTDIEKYPEFVPMCVDLKVRRRTEAVGTLIQIAQMSVGYKAIRETFTSRVTTEREASRILVEYIDGPFKHLENRWSFVNEDEGRSCLVRFKIAYEFKSRALGLLVGGMFDMAFHKFSEAFEKRADEIYGRSF</sequence>
<dbReference type="PANTHER" id="PTHR12901:SF10">
    <property type="entry name" value="COENZYME Q-BINDING PROTEIN COQ10, MITOCHONDRIAL"/>
    <property type="match status" value="1"/>
</dbReference>
<dbReference type="CDD" id="cd07813">
    <property type="entry name" value="COQ10p_like"/>
    <property type="match status" value="1"/>
</dbReference>
<comment type="similarity">
    <text evidence="1">Belongs to the ribosome association toxin RatA family.</text>
</comment>
<dbReference type="InterPro" id="IPR023393">
    <property type="entry name" value="START-like_dom_sf"/>
</dbReference>
<keyword evidence="4" id="KW-1185">Reference proteome</keyword>
<name>B2IB61_BEII9</name>
<reference evidence="3 4" key="2">
    <citation type="journal article" date="2010" name="J. Bacteriol.">
        <title>Complete genome sequence of Beijerinckia indica subsp. indica.</title>
        <authorList>
            <person name="Tamas I."/>
            <person name="Dedysh S.N."/>
            <person name="Liesack W."/>
            <person name="Stott M.B."/>
            <person name="Alam M."/>
            <person name="Murrell J.C."/>
            <person name="Dunfield P.F."/>
        </authorList>
    </citation>
    <scope>NUCLEOTIDE SEQUENCE [LARGE SCALE GENOMIC DNA]</scope>
    <source>
        <strain evidence="4">ATCC 9039 / DSM 1715 / NCIMB 8712</strain>
    </source>
</reference>
<dbReference type="Proteomes" id="UP000001695">
    <property type="component" value="Chromosome"/>
</dbReference>
<organism evidence="3 4">
    <name type="scientific">Beijerinckia indica subsp. indica (strain ATCC 9039 / DSM 1715 / NCIMB 8712)</name>
    <dbReference type="NCBI Taxonomy" id="395963"/>
    <lineage>
        <taxon>Bacteria</taxon>
        <taxon>Pseudomonadati</taxon>
        <taxon>Pseudomonadota</taxon>
        <taxon>Alphaproteobacteria</taxon>
        <taxon>Hyphomicrobiales</taxon>
        <taxon>Beijerinckiaceae</taxon>
        <taxon>Beijerinckia</taxon>
    </lineage>
</organism>
<dbReference type="GO" id="GO:0045333">
    <property type="term" value="P:cellular respiration"/>
    <property type="evidence" value="ECO:0007669"/>
    <property type="project" value="InterPro"/>
</dbReference>
<dbReference type="InterPro" id="IPR005031">
    <property type="entry name" value="COQ10_START"/>
</dbReference>
<dbReference type="HOGENOM" id="CLU_079653_3_0_5"/>
<dbReference type="InterPro" id="IPR044996">
    <property type="entry name" value="COQ10-like"/>
</dbReference>
<dbReference type="OrthoDB" id="9804759at2"/>